<protein>
    <submittedName>
        <fullName evidence="4">Ground-like domain-containing protein</fullName>
    </submittedName>
</protein>
<keyword evidence="3" id="KW-1185">Reference proteome</keyword>
<dbReference type="InterPro" id="IPR007284">
    <property type="entry name" value="Ground-like_dom"/>
</dbReference>
<evidence type="ECO:0000313" key="2">
    <source>
        <dbReference type="EMBL" id="VDM99014.1"/>
    </source>
</evidence>
<reference evidence="2 3" key="2">
    <citation type="submission" date="2018-11" db="EMBL/GenBank/DDBJ databases">
        <authorList>
            <consortium name="Pathogen Informatics"/>
        </authorList>
    </citation>
    <scope>NUCLEOTIDE SEQUENCE [LARGE SCALE GENOMIC DNA]</scope>
</reference>
<name>A0A0N5CRJ7_THECL</name>
<dbReference type="AlphaFoldDB" id="A0A0N5CRJ7"/>
<feature type="domain" description="Ground-like" evidence="1">
    <location>
        <begin position="24"/>
        <end position="95"/>
    </location>
</feature>
<evidence type="ECO:0000313" key="3">
    <source>
        <dbReference type="Proteomes" id="UP000276776"/>
    </source>
</evidence>
<accession>A0A0N5CRJ7</accession>
<dbReference type="WBParaSite" id="TCLT_0000284701-mRNA-1">
    <property type="protein sequence ID" value="TCLT_0000284701-mRNA-1"/>
    <property type="gene ID" value="TCLT_0000284701"/>
</dbReference>
<dbReference type="Proteomes" id="UP000276776">
    <property type="component" value="Unassembled WGS sequence"/>
</dbReference>
<sequence>AAPPGRPSVQAESRASGVVTVSANKCNSARLEDLLTENMDDMDPVTAKRAIHKAAQENFKGEDVDIICSDSGFTYIVSTEEYCEAQKGKIICFIFKSHNPPS</sequence>
<evidence type="ECO:0000313" key="4">
    <source>
        <dbReference type="WBParaSite" id="TCLT_0000284701-mRNA-1"/>
    </source>
</evidence>
<organism evidence="4">
    <name type="scientific">Thelazia callipaeda</name>
    <name type="common">Oriental eyeworm</name>
    <name type="synonym">Parasitic nematode</name>
    <dbReference type="NCBI Taxonomy" id="103827"/>
    <lineage>
        <taxon>Eukaryota</taxon>
        <taxon>Metazoa</taxon>
        <taxon>Ecdysozoa</taxon>
        <taxon>Nematoda</taxon>
        <taxon>Chromadorea</taxon>
        <taxon>Rhabditida</taxon>
        <taxon>Spirurina</taxon>
        <taxon>Spiruromorpha</taxon>
        <taxon>Thelazioidea</taxon>
        <taxon>Thelaziidae</taxon>
        <taxon>Thelazia</taxon>
    </lineage>
</organism>
<gene>
    <name evidence="2" type="ORF">TCLT_LOCUS2848</name>
</gene>
<dbReference type="EMBL" id="UYYF01000741">
    <property type="protein sequence ID" value="VDM99014.1"/>
    <property type="molecule type" value="Genomic_DNA"/>
</dbReference>
<reference evidence="4" key="1">
    <citation type="submission" date="2017-02" db="UniProtKB">
        <authorList>
            <consortium name="WormBaseParasite"/>
        </authorList>
    </citation>
    <scope>IDENTIFICATION</scope>
</reference>
<dbReference type="STRING" id="103827.A0A0N5CRJ7"/>
<dbReference type="OrthoDB" id="5873923at2759"/>
<dbReference type="Pfam" id="PF04155">
    <property type="entry name" value="Ground-like"/>
    <property type="match status" value="1"/>
</dbReference>
<proteinExistence type="predicted"/>
<dbReference type="OMA" id="CEVYDEM"/>
<evidence type="ECO:0000259" key="1">
    <source>
        <dbReference type="Pfam" id="PF04155"/>
    </source>
</evidence>